<keyword evidence="2" id="KW-1185">Reference proteome</keyword>
<dbReference type="STRING" id="716928.GCA_000261485_04481"/>
<keyword evidence="1" id="KW-0614">Plasmid</keyword>
<sequence>MAEAIAADVLGLELAPPRTAGYDAIRRTTDGSEERIQVKGRAFGPDANPGQRLGWIKQRPRATRCY</sequence>
<dbReference type="KEGG" id="esj:SJ05684_b55910"/>
<proteinExistence type="predicted"/>
<dbReference type="AlphaFoldDB" id="A0A249PKW7"/>
<reference evidence="1 2" key="1">
    <citation type="submission" date="2017-08" db="EMBL/GenBank/DDBJ databases">
        <title>Multipartite genome sequences of Sinorhizobium species nodulating soybeans.</title>
        <authorList>
            <person name="Tian C.F."/>
        </authorList>
    </citation>
    <scope>NUCLEOTIDE SEQUENCE [LARGE SCALE GENOMIC DNA]</scope>
    <source>
        <strain evidence="1 2">CCBAU 05684</strain>
        <plasmid evidence="2">psj05684b</plasmid>
    </source>
</reference>
<evidence type="ECO:0000313" key="2">
    <source>
        <dbReference type="Proteomes" id="UP000217211"/>
    </source>
</evidence>
<geneLocation type="plasmid" evidence="2">
    <name>psj05684b</name>
</geneLocation>
<dbReference type="Proteomes" id="UP000217211">
    <property type="component" value="Plasmid pSJ05684b"/>
</dbReference>
<evidence type="ECO:0000313" key="1">
    <source>
        <dbReference type="EMBL" id="ASY66573.1"/>
    </source>
</evidence>
<dbReference type="EMBL" id="CP023068">
    <property type="protein sequence ID" value="ASY66573.1"/>
    <property type="molecule type" value="Genomic_DNA"/>
</dbReference>
<name>A0A249PKW7_9HYPH</name>
<accession>A0A249PKW7</accession>
<gene>
    <name evidence="1" type="ORF">SJ05684_b55910</name>
</gene>
<protein>
    <submittedName>
        <fullName evidence="1">Uncharacterized protein</fullName>
    </submittedName>
</protein>
<organism evidence="1 2">
    <name type="scientific">Sinorhizobium sojae CCBAU 05684</name>
    <dbReference type="NCBI Taxonomy" id="716928"/>
    <lineage>
        <taxon>Bacteria</taxon>
        <taxon>Pseudomonadati</taxon>
        <taxon>Pseudomonadota</taxon>
        <taxon>Alphaproteobacteria</taxon>
        <taxon>Hyphomicrobiales</taxon>
        <taxon>Rhizobiaceae</taxon>
        <taxon>Sinorhizobium/Ensifer group</taxon>
        <taxon>Sinorhizobium</taxon>
    </lineage>
</organism>